<dbReference type="Proteomes" id="UP000595140">
    <property type="component" value="Unassembled WGS sequence"/>
</dbReference>
<feature type="coiled-coil region" evidence="1">
    <location>
        <begin position="320"/>
        <end position="354"/>
    </location>
</feature>
<gene>
    <name evidence="3" type="ORF">CCAM_LOCUS5775</name>
</gene>
<dbReference type="AlphaFoldDB" id="A0A484KLL6"/>
<evidence type="ECO:0000256" key="1">
    <source>
        <dbReference type="SAM" id="Coils"/>
    </source>
</evidence>
<dbReference type="PANTHER" id="PTHR35468">
    <property type="entry name" value="MYOSIN-LIKE PROTEIN"/>
    <property type="match status" value="1"/>
</dbReference>
<dbReference type="OrthoDB" id="1921697at2759"/>
<feature type="region of interest" description="Disordered" evidence="2">
    <location>
        <begin position="386"/>
        <end position="415"/>
    </location>
</feature>
<feature type="region of interest" description="Disordered" evidence="2">
    <location>
        <begin position="208"/>
        <end position="256"/>
    </location>
</feature>
<evidence type="ECO:0000313" key="3">
    <source>
        <dbReference type="EMBL" id="VFQ63999.1"/>
    </source>
</evidence>
<dbReference type="PANTHER" id="PTHR35468:SF1">
    <property type="entry name" value="MYOSIN-LIKE PROTEIN"/>
    <property type="match status" value="1"/>
</dbReference>
<evidence type="ECO:0000313" key="4">
    <source>
        <dbReference type="Proteomes" id="UP000595140"/>
    </source>
</evidence>
<proteinExistence type="predicted"/>
<reference evidence="3 4" key="1">
    <citation type="submission" date="2018-04" db="EMBL/GenBank/DDBJ databases">
        <authorList>
            <person name="Vogel A."/>
        </authorList>
    </citation>
    <scope>NUCLEOTIDE SEQUENCE [LARGE SCALE GENOMIC DNA]</scope>
</reference>
<feature type="coiled-coil region" evidence="1">
    <location>
        <begin position="110"/>
        <end position="166"/>
    </location>
</feature>
<feature type="compositionally biased region" description="Basic and acidic residues" evidence="2">
    <location>
        <begin position="212"/>
        <end position="228"/>
    </location>
</feature>
<name>A0A484KLL6_9ASTE</name>
<organism evidence="3 4">
    <name type="scientific">Cuscuta campestris</name>
    <dbReference type="NCBI Taxonomy" id="132261"/>
    <lineage>
        <taxon>Eukaryota</taxon>
        <taxon>Viridiplantae</taxon>
        <taxon>Streptophyta</taxon>
        <taxon>Embryophyta</taxon>
        <taxon>Tracheophyta</taxon>
        <taxon>Spermatophyta</taxon>
        <taxon>Magnoliopsida</taxon>
        <taxon>eudicotyledons</taxon>
        <taxon>Gunneridae</taxon>
        <taxon>Pentapetalae</taxon>
        <taxon>asterids</taxon>
        <taxon>lamiids</taxon>
        <taxon>Solanales</taxon>
        <taxon>Convolvulaceae</taxon>
        <taxon>Cuscuteae</taxon>
        <taxon>Cuscuta</taxon>
        <taxon>Cuscuta subgen. Grammica</taxon>
        <taxon>Cuscuta sect. Cleistogrammica</taxon>
    </lineage>
</organism>
<sequence length="454" mass="51605">MSMPIPNRRLKWNPAPPHSPNIIHLPIRRPRKENCKPTGEKPQSSPTRRPSLPPQHEERDFSSGGVVPIVVLNSASCAHRRERAEGNWMVQAEMWRAECSFLRMEREFAMKKLERNRVQMEATLRSAVQALVAGKKKVCEGKEEDATNVEQEIEELAAKLEELRRSSTKRNWDSEIKRCSKKLSGWGCETGLRNPQHLFETNLLINNGSSRTENKSTHQGELDGRETEEGGSTNSSTPNSSVPSSTSCPKFSITQNPHQEEGEALIIIRPVEEEKRCSGQCKAVVRKIIEQVKAESDQWSQMQEMLGRVRAEMQYLHSSRDFWKEKAQRSEAKATELEKQLSAAALEKLKLRAATNNEGSKEAIIKSTQQISPNKLSLCKRIEEEKPAPVPQAKNETHTVHDNDDYDTTGRRRTPQISLAMQIEKEKPRRSPFLDVANSTHALRLARWGRMNNN</sequence>
<feature type="region of interest" description="Disordered" evidence="2">
    <location>
        <begin position="1"/>
        <end position="63"/>
    </location>
</feature>
<protein>
    <submittedName>
        <fullName evidence="3">Uncharacterized protein</fullName>
    </submittedName>
</protein>
<accession>A0A484KLL6</accession>
<keyword evidence="1" id="KW-0175">Coiled coil</keyword>
<evidence type="ECO:0000256" key="2">
    <source>
        <dbReference type="SAM" id="MobiDB-lite"/>
    </source>
</evidence>
<dbReference type="EMBL" id="OOIL02000368">
    <property type="protein sequence ID" value="VFQ63999.1"/>
    <property type="molecule type" value="Genomic_DNA"/>
</dbReference>
<feature type="compositionally biased region" description="Low complexity" evidence="2">
    <location>
        <begin position="232"/>
        <end position="247"/>
    </location>
</feature>
<keyword evidence="4" id="KW-1185">Reference proteome</keyword>